<evidence type="ECO:0000313" key="1">
    <source>
        <dbReference type="EMBL" id="GGF25642.1"/>
    </source>
</evidence>
<reference evidence="2" key="1">
    <citation type="journal article" date="2019" name="Int. J. Syst. Evol. Microbiol.">
        <title>The Global Catalogue of Microorganisms (GCM) 10K type strain sequencing project: providing services to taxonomists for standard genome sequencing and annotation.</title>
        <authorList>
            <consortium name="The Broad Institute Genomics Platform"/>
            <consortium name="The Broad Institute Genome Sequencing Center for Infectious Disease"/>
            <person name="Wu L."/>
            <person name="Ma J."/>
        </authorList>
    </citation>
    <scope>NUCLEOTIDE SEQUENCE [LARGE SCALE GENOMIC DNA]</scope>
    <source>
        <strain evidence="2">CGMCC 1.16060</strain>
    </source>
</reference>
<dbReference type="EMBL" id="BMKP01000010">
    <property type="protein sequence ID" value="GGF25642.1"/>
    <property type="molecule type" value="Genomic_DNA"/>
</dbReference>
<organism evidence="1 2">
    <name type="scientific">Flavobacterium limi</name>
    <dbReference type="NCBI Taxonomy" id="2045105"/>
    <lineage>
        <taxon>Bacteria</taxon>
        <taxon>Pseudomonadati</taxon>
        <taxon>Bacteroidota</taxon>
        <taxon>Flavobacteriia</taxon>
        <taxon>Flavobacteriales</taxon>
        <taxon>Flavobacteriaceae</taxon>
        <taxon>Flavobacterium</taxon>
    </lineage>
</organism>
<protein>
    <submittedName>
        <fullName evidence="1">Uncharacterized protein</fullName>
    </submittedName>
</protein>
<evidence type="ECO:0000313" key="2">
    <source>
        <dbReference type="Proteomes" id="UP000655016"/>
    </source>
</evidence>
<dbReference type="SUPFAM" id="SSF53448">
    <property type="entry name" value="Nucleotide-diphospho-sugar transferases"/>
    <property type="match status" value="1"/>
</dbReference>
<comment type="caution">
    <text evidence="1">The sequence shown here is derived from an EMBL/GenBank/DDBJ whole genome shotgun (WGS) entry which is preliminary data.</text>
</comment>
<gene>
    <name evidence="1" type="ORF">GCM10011518_38740</name>
</gene>
<keyword evidence="2" id="KW-1185">Reference proteome</keyword>
<accession>A0ABQ1URY1</accession>
<dbReference type="Proteomes" id="UP000655016">
    <property type="component" value="Unassembled WGS sequence"/>
</dbReference>
<proteinExistence type="predicted"/>
<name>A0ABQ1URY1_9FLAO</name>
<sequence>MFPKESNFIENYFLNIQKNNKPIIFGGILYKTKKPEKDQLLRWVYGHNRESISLENRKRKPNIRALTSNLLLKKELLLKHPFDSTLKKYGYEDLSFLMKLEVNNILVTHIENPAFHLNLESSLLFLNKTKIALENLAFINSKETVFSGNKILSVYSALNKLKLTPVIVLFFNTFENKIINNLLSQNPSLLLFDLYKLGYFCKLQSR</sequence>
<dbReference type="InterPro" id="IPR029044">
    <property type="entry name" value="Nucleotide-diphossugar_trans"/>
</dbReference>
<dbReference type="Gene3D" id="3.90.550.10">
    <property type="entry name" value="Spore Coat Polysaccharide Biosynthesis Protein SpsA, Chain A"/>
    <property type="match status" value="1"/>
</dbReference>